<dbReference type="PANTHER" id="PTHR38471">
    <property type="entry name" value="FOUR HELIX BUNDLE PROTEIN"/>
    <property type="match status" value="1"/>
</dbReference>
<reference evidence="1 2" key="1">
    <citation type="journal article" date="2016" name="Nat. Commun.">
        <title>Thousands of microbial genomes shed light on interconnected biogeochemical processes in an aquifer system.</title>
        <authorList>
            <person name="Anantharaman K."/>
            <person name="Brown C.T."/>
            <person name="Hug L.A."/>
            <person name="Sharon I."/>
            <person name="Castelle C.J."/>
            <person name="Probst A.J."/>
            <person name="Thomas B.C."/>
            <person name="Singh A."/>
            <person name="Wilkins M.J."/>
            <person name="Karaoz U."/>
            <person name="Brodie E.L."/>
            <person name="Williams K.H."/>
            <person name="Hubbard S.S."/>
            <person name="Banfield J.F."/>
        </authorList>
    </citation>
    <scope>NUCLEOTIDE SEQUENCE [LARGE SCALE GENOMIC DNA]</scope>
</reference>
<dbReference type="SUPFAM" id="SSF158446">
    <property type="entry name" value="IVS-encoded protein-like"/>
    <property type="match status" value="1"/>
</dbReference>
<evidence type="ECO:0000313" key="1">
    <source>
        <dbReference type="EMBL" id="OGY45685.1"/>
    </source>
</evidence>
<dbReference type="STRING" id="1797533.A2731_00855"/>
<name>A0A1G1Y014_9BACT</name>
<accession>A0A1G1Y014</accession>
<dbReference type="Pfam" id="PF05635">
    <property type="entry name" value="23S_rRNA_IVP"/>
    <property type="match status" value="1"/>
</dbReference>
<evidence type="ECO:0008006" key="3">
    <source>
        <dbReference type="Google" id="ProtNLM"/>
    </source>
</evidence>
<dbReference type="NCBIfam" id="TIGR02436">
    <property type="entry name" value="four helix bundle protein"/>
    <property type="match status" value="1"/>
</dbReference>
<dbReference type="Proteomes" id="UP000176241">
    <property type="component" value="Unassembled WGS sequence"/>
</dbReference>
<dbReference type="CDD" id="cd16377">
    <property type="entry name" value="23S_rRNA_IVP_like"/>
    <property type="match status" value="1"/>
</dbReference>
<sequence>MKTFRFVDFSVYIQSKLLYGRILKITESIKDFSLKDQSRRAALSIVLNIAEGSAKKSDREFSRFLQISLGSANELYACLDLMKDAGFIDKGIFISLGFECCEVARQLGGFSKKLKADF</sequence>
<dbReference type="InterPro" id="IPR036583">
    <property type="entry name" value="23S_rRNA_IVS_sf"/>
</dbReference>
<dbReference type="PANTHER" id="PTHR38471:SF2">
    <property type="entry name" value="FOUR HELIX BUNDLE PROTEIN"/>
    <property type="match status" value="1"/>
</dbReference>
<protein>
    <recommendedName>
        <fullName evidence="3">Four helix bundle protein</fullName>
    </recommendedName>
</protein>
<dbReference type="EMBL" id="MHIC01000012">
    <property type="protein sequence ID" value="OGY45685.1"/>
    <property type="molecule type" value="Genomic_DNA"/>
</dbReference>
<proteinExistence type="predicted"/>
<comment type="caution">
    <text evidence="1">The sequence shown here is derived from an EMBL/GenBank/DDBJ whole genome shotgun (WGS) entry which is preliminary data.</text>
</comment>
<dbReference type="AlphaFoldDB" id="A0A1G1Y014"/>
<dbReference type="InterPro" id="IPR012657">
    <property type="entry name" value="23S_rRNA-intervening_sequence"/>
</dbReference>
<dbReference type="Gene3D" id="1.20.1440.60">
    <property type="entry name" value="23S rRNA-intervening sequence"/>
    <property type="match status" value="1"/>
</dbReference>
<gene>
    <name evidence="1" type="ORF">A2731_00855</name>
</gene>
<evidence type="ECO:0000313" key="2">
    <source>
        <dbReference type="Proteomes" id="UP000176241"/>
    </source>
</evidence>
<organism evidence="1 2">
    <name type="scientific">Candidatus Buchananbacteria bacterium RIFCSPHIGHO2_01_FULL_39_8</name>
    <dbReference type="NCBI Taxonomy" id="1797533"/>
    <lineage>
        <taxon>Bacteria</taxon>
        <taxon>Candidatus Buchananiibacteriota</taxon>
    </lineage>
</organism>